<keyword evidence="1" id="KW-0472">Membrane</keyword>
<keyword evidence="3" id="KW-1185">Reference proteome</keyword>
<sequence>MTAWPAAKELRLEGVVEGLVGLCVLVVALTTGADYLWLAGVVVAVLLASTVWRLRVEARALARAEPLPADTRPPTRWQLLGRVPMAFVSALCTACVAFIFPPFLFLTVALLFGVALLAFARATAITRWERAHGGRIVRVREDTFGPEQYFVVSHSGH</sequence>
<feature type="transmembrane region" description="Helical" evidence="1">
    <location>
        <begin position="106"/>
        <end position="125"/>
    </location>
</feature>
<keyword evidence="1" id="KW-1133">Transmembrane helix</keyword>
<dbReference type="Proteomes" id="UP001147653">
    <property type="component" value="Unassembled WGS sequence"/>
</dbReference>
<keyword evidence="1" id="KW-0812">Transmembrane</keyword>
<comment type="caution">
    <text evidence="2">The sequence shown here is derived from an EMBL/GenBank/DDBJ whole genome shotgun (WGS) entry which is preliminary data.</text>
</comment>
<dbReference type="RefSeq" id="WP_270027734.1">
    <property type="nucleotide sequence ID" value="NZ_JAPDDP010000051.1"/>
</dbReference>
<evidence type="ECO:0000256" key="1">
    <source>
        <dbReference type="SAM" id="Phobius"/>
    </source>
</evidence>
<proteinExistence type="predicted"/>
<name>A0A9X3NC18_9ACTN</name>
<feature type="transmembrane region" description="Helical" evidence="1">
    <location>
        <begin position="35"/>
        <end position="54"/>
    </location>
</feature>
<protein>
    <submittedName>
        <fullName evidence="2">Uncharacterized protein</fullName>
    </submittedName>
</protein>
<reference evidence="2" key="1">
    <citation type="submission" date="2022-10" db="EMBL/GenBank/DDBJ databases">
        <title>The WGS of Solirubrobacter phytolaccae KCTC 29190.</title>
        <authorList>
            <person name="Jiang Z."/>
        </authorList>
    </citation>
    <scope>NUCLEOTIDE SEQUENCE</scope>
    <source>
        <strain evidence="2">KCTC 29190</strain>
    </source>
</reference>
<organism evidence="2 3">
    <name type="scientific">Solirubrobacter phytolaccae</name>
    <dbReference type="NCBI Taxonomy" id="1404360"/>
    <lineage>
        <taxon>Bacteria</taxon>
        <taxon>Bacillati</taxon>
        <taxon>Actinomycetota</taxon>
        <taxon>Thermoleophilia</taxon>
        <taxon>Solirubrobacterales</taxon>
        <taxon>Solirubrobacteraceae</taxon>
        <taxon>Solirubrobacter</taxon>
    </lineage>
</organism>
<feature type="transmembrane region" description="Helical" evidence="1">
    <location>
        <begin position="79"/>
        <end position="100"/>
    </location>
</feature>
<accession>A0A9X3NC18</accession>
<feature type="transmembrane region" description="Helical" evidence="1">
    <location>
        <begin position="12"/>
        <end position="29"/>
    </location>
</feature>
<evidence type="ECO:0000313" key="2">
    <source>
        <dbReference type="EMBL" id="MDA0183344.1"/>
    </source>
</evidence>
<gene>
    <name evidence="2" type="ORF">OJ997_23745</name>
</gene>
<dbReference type="EMBL" id="JAPDDP010000051">
    <property type="protein sequence ID" value="MDA0183344.1"/>
    <property type="molecule type" value="Genomic_DNA"/>
</dbReference>
<dbReference type="AlphaFoldDB" id="A0A9X3NC18"/>
<evidence type="ECO:0000313" key="3">
    <source>
        <dbReference type="Proteomes" id="UP001147653"/>
    </source>
</evidence>